<evidence type="ECO:0000259" key="12">
    <source>
        <dbReference type="Pfam" id="PF02875"/>
    </source>
</evidence>
<dbReference type="Proteomes" id="UP000016860">
    <property type="component" value="Unassembled WGS sequence"/>
</dbReference>
<dbReference type="GO" id="GO:0008841">
    <property type="term" value="F:dihydrofolate synthase activity"/>
    <property type="evidence" value="ECO:0007669"/>
    <property type="project" value="TreeGrafter"/>
</dbReference>
<dbReference type="PROSITE" id="PS01011">
    <property type="entry name" value="FOLYLPOLYGLU_SYNT_1"/>
    <property type="match status" value="1"/>
</dbReference>
<keyword evidence="5" id="KW-0479">Metal-binding</keyword>
<dbReference type="GO" id="GO:0005737">
    <property type="term" value="C:cytoplasm"/>
    <property type="evidence" value="ECO:0007669"/>
    <property type="project" value="TreeGrafter"/>
</dbReference>
<dbReference type="InterPro" id="IPR018109">
    <property type="entry name" value="Folylpolyglutamate_synth_CS"/>
</dbReference>
<feature type="domain" description="Mur ligase central" evidence="13">
    <location>
        <begin position="44"/>
        <end position="264"/>
    </location>
</feature>
<dbReference type="PANTHER" id="PTHR11136:SF0">
    <property type="entry name" value="DIHYDROFOLATE SYNTHETASE-RELATED"/>
    <property type="match status" value="1"/>
</dbReference>
<evidence type="ECO:0000256" key="4">
    <source>
        <dbReference type="ARBA" id="ARBA00022598"/>
    </source>
</evidence>
<dbReference type="InterPro" id="IPR036615">
    <property type="entry name" value="Mur_ligase_C_dom_sf"/>
</dbReference>
<protein>
    <recommendedName>
        <fullName evidence="3">tetrahydrofolate synthase</fullName>
        <ecNumber evidence="3">6.3.2.17</ecNumber>
    </recommendedName>
    <alternativeName>
        <fullName evidence="9">Tetrahydrofolylpolyglutamate synthase</fullName>
    </alternativeName>
</protein>
<dbReference type="PANTHER" id="PTHR11136">
    <property type="entry name" value="FOLYLPOLYGLUTAMATE SYNTHASE-RELATED"/>
    <property type="match status" value="1"/>
</dbReference>
<dbReference type="RefSeq" id="WP_020816712.1">
    <property type="nucleotide sequence ID" value="NZ_ATAY01000088.1"/>
</dbReference>
<dbReference type="PIRSF" id="PIRSF001563">
    <property type="entry name" value="Folylpolyglu_synth"/>
    <property type="match status" value="1"/>
</dbReference>
<dbReference type="AlphaFoldDB" id="U4QYL9"/>
<keyword evidence="6 11" id="KW-0547">Nucleotide-binding</keyword>
<dbReference type="InterPro" id="IPR013221">
    <property type="entry name" value="Mur_ligase_cen"/>
</dbReference>
<dbReference type="PROSITE" id="PS01012">
    <property type="entry name" value="FOLYLPOLYGLU_SYNT_2"/>
    <property type="match status" value="1"/>
</dbReference>
<evidence type="ECO:0000256" key="8">
    <source>
        <dbReference type="ARBA" id="ARBA00022842"/>
    </source>
</evidence>
<dbReference type="STRING" id="1330534.L323_16520"/>
<evidence type="ECO:0000313" key="14">
    <source>
        <dbReference type="EMBL" id="EPR09178.1"/>
    </source>
</evidence>
<gene>
    <name evidence="14" type="ORF">L323_16520</name>
</gene>
<evidence type="ECO:0000256" key="11">
    <source>
        <dbReference type="PIRNR" id="PIRNR001563"/>
    </source>
</evidence>
<dbReference type="InterPro" id="IPR001645">
    <property type="entry name" value="Folylpolyglutamate_synth"/>
</dbReference>
<dbReference type="OrthoDB" id="9809356at2"/>
<dbReference type="EMBL" id="ATAY01000088">
    <property type="protein sequence ID" value="EPR09178.1"/>
    <property type="molecule type" value="Genomic_DNA"/>
</dbReference>
<evidence type="ECO:0000313" key="15">
    <source>
        <dbReference type="Proteomes" id="UP000016860"/>
    </source>
</evidence>
<organism evidence="14 15">
    <name type="scientific">Ruminiclostridium papyrosolvens C7</name>
    <dbReference type="NCBI Taxonomy" id="1330534"/>
    <lineage>
        <taxon>Bacteria</taxon>
        <taxon>Bacillati</taxon>
        <taxon>Bacillota</taxon>
        <taxon>Clostridia</taxon>
        <taxon>Eubacteriales</taxon>
        <taxon>Oscillospiraceae</taxon>
        <taxon>Ruminiclostridium</taxon>
    </lineage>
</organism>
<comment type="cofactor">
    <cofactor evidence="1">
        <name>Mg(2+)</name>
        <dbReference type="ChEBI" id="CHEBI:18420"/>
    </cofactor>
</comment>
<evidence type="ECO:0000256" key="2">
    <source>
        <dbReference type="ARBA" id="ARBA00008276"/>
    </source>
</evidence>
<dbReference type="Pfam" id="PF02875">
    <property type="entry name" value="Mur_ligase_C"/>
    <property type="match status" value="1"/>
</dbReference>
<keyword evidence="4 11" id="KW-0436">Ligase</keyword>
<reference evidence="14 15" key="1">
    <citation type="journal article" date="2013" name="Genome Announc.">
        <title>Draft Genome Sequence of the Cellulolytic Bacterium Clostridium papyrosolvens C7 (ATCC 700395).</title>
        <authorList>
            <person name="Zepeda V."/>
            <person name="Dassa B."/>
            <person name="Borovok I."/>
            <person name="Lamed R."/>
            <person name="Bayer E.A."/>
            <person name="Cate J.H."/>
        </authorList>
    </citation>
    <scope>NUCLEOTIDE SEQUENCE [LARGE SCALE GENOMIC DNA]</scope>
    <source>
        <strain evidence="14 15">C7</strain>
    </source>
</reference>
<dbReference type="SUPFAM" id="SSF53244">
    <property type="entry name" value="MurD-like peptide ligases, peptide-binding domain"/>
    <property type="match status" value="1"/>
</dbReference>
<feature type="domain" description="Mur ligase C-terminal" evidence="12">
    <location>
        <begin position="293"/>
        <end position="412"/>
    </location>
</feature>
<dbReference type="Gene3D" id="3.40.1190.10">
    <property type="entry name" value="Mur-like, catalytic domain"/>
    <property type="match status" value="1"/>
</dbReference>
<dbReference type="GO" id="GO:0004326">
    <property type="term" value="F:tetrahydrofolylpolyglutamate synthase activity"/>
    <property type="evidence" value="ECO:0007669"/>
    <property type="project" value="UniProtKB-EC"/>
</dbReference>
<comment type="similarity">
    <text evidence="2 11">Belongs to the folylpolyglutamate synthase family.</text>
</comment>
<dbReference type="GO" id="GO:0046872">
    <property type="term" value="F:metal ion binding"/>
    <property type="evidence" value="ECO:0007669"/>
    <property type="project" value="UniProtKB-KW"/>
</dbReference>
<dbReference type="PATRIC" id="fig|1330534.3.peg.3275"/>
<evidence type="ECO:0000256" key="1">
    <source>
        <dbReference type="ARBA" id="ARBA00001946"/>
    </source>
</evidence>
<sequence length="424" mass="47070">MNYEAALEYLHGTLKFGSIFGLDRITKLLDLMGNPHKKLKFIHIAGTNGKGSTTAFINNILVESGYRTGMFTSPYIQRFTERIKVDNTEISNNELAELVLQIKLKIKEMVSNGFEHPTEFEIITAAAMEFFYRKNCDFVVLEVGLGGIVDSTNVIDLPEVSVITTISMDHTDRLGATLGEIASHKAGIIKHNGTVVLYPQEQEAEEVIKRVAKEKNAKIHKVDFSTISEKSFGLEGQIFDYKDYENIKIGLLGDHQMKNAAVAIDTCELLCNKGFAITHRNILDGLEKTMWPGRLEIINENPLVMIDGAHNLEGGQALNAALDKYFTQKKKIFIVGFLRDKDFKGIMDMLGSKADTIITVTPNNERAVPSAELAQILQIYSQSIIDGMSIENGLQIAVGLADKESVISAFGSLYMIGEIRGHYK</sequence>
<dbReference type="SUPFAM" id="SSF53623">
    <property type="entry name" value="MurD-like peptide ligases, catalytic domain"/>
    <property type="match status" value="1"/>
</dbReference>
<evidence type="ECO:0000256" key="6">
    <source>
        <dbReference type="ARBA" id="ARBA00022741"/>
    </source>
</evidence>
<evidence type="ECO:0000256" key="3">
    <source>
        <dbReference type="ARBA" id="ARBA00013025"/>
    </source>
</evidence>
<dbReference type="FunFam" id="3.40.1190.10:FF:000011">
    <property type="entry name" value="Folylpolyglutamate synthase/dihydrofolate synthase"/>
    <property type="match status" value="1"/>
</dbReference>
<comment type="catalytic activity">
    <reaction evidence="10">
        <text>(6S)-5,6,7,8-tetrahydrofolyl-(gamma-L-Glu)(n) + L-glutamate + ATP = (6S)-5,6,7,8-tetrahydrofolyl-(gamma-L-Glu)(n+1) + ADP + phosphate + H(+)</text>
        <dbReference type="Rhea" id="RHEA:10580"/>
        <dbReference type="Rhea" id="RHEA-COMP:14738"/>
        <dbReference type="Rhea" id="RHEA-COMP:14740"/>
        <dbReference type="ChEBI" id="CHEBI:15378"/>
        <dbReference type="ChEBI" id="CHEBI:29985"/>
        <dbReference type="ChEBI" id="CHEBI:30616"/>
        <dbReference type="ChEBI" id="CHEBI:43474"/>
        <dbReference type="ChEBI" id="CHEBI:141005"/>
        <dbReference type="ChEBI" id="CHEBI:456216"/>
        <dbReference type="EC" id="6.3.2.17"/>
    </reaction>
</comment>
<dbReference type="EC" id="6.3.2.17" evidence="3"/>
<comment type="caution">
    <text evidence="14">The sequence shown here is derived from an EMBL/GenBank/DDBJ whole genome shotgun (WGS) entry which is preliminary data.</text>
</comment>
<evidence type="ECO:0000256" key="5">
    <source>
        <dbReference type="ARBA" id="ARBA00022723"/>
    </source>
</evidence>
<keyword evidence="8" id="KW-0460">Magnesium</keyword>
<evidence type="ECO:0000259" key="13">
    <source>
        <dbReference type="Pfam" id="PF08245"/>
    </source>
</evidence>
<keyword evidence="7 11" id="KW-0067">ATP-binding</keyword>
<dbReference type="InterPro" id="IPR004101">
    <property type="entry name" value="Mur_ligase_C"/>
</dbReference>
<accession>U4QYL9</accession>
<dbReference type="Gene3D" id="3.90.190.20">
    <property type="entry name" value="Mur ligase, C-terminal domain"/>
    <property type="match status" value="1"/>
</dbReference>
<dbReference type="NCBIfam" id="TIGR01499">
    <property type="entry name" value="folC"/>
    <property type="match status" value="1"/>
</dbReference>
<name>U4QYL9_9FIRM</name>
<evidence type="ECO:0000256" key="10">
    <source>
        <dbReference type="ARBA" id="ARBA00047493"/>
    </source>
</evidence>
<evidence type="ECO:0000256" key="9">
    <source>
        <dbReference type="ARBA" id="ARBA00030592"/>
    </source>
</evidence>
<dbReference type="Pfam" id="PF08245">
    <property type="entry name" value="Mur_ligase_M"/>
    <property type="match status" value="1"/>
</dbReference>
<evidence type="ECO:0000256" key="7">
    <source>
        <dbReference type="ARBA" id="ARBA00022840"/>
    </source>
</evidence>
<dbReference type="GO" id="GO:0005524">
    <property type="term" value="F:ATP binding"/>
    <property type="evidence" value="ECO:0007669"/>
    <property type="project" value="UniProtKB-KW"/>
</dbReference>
<proteinExistence type="inferred from homology"/>
<dbReference type="InterPro" id="IPR036565">
    <property type="entry name" value="Mur-like_cat_sf"/>
</dbReference>